<gene>
    <name evidence="1" type="ORF">WKI47_02975</name>
</gene>
<protein>
    <submittedName>
        <fullName evidence="1">HEAT repeat domain-containing protein</fullName>
    </submittedName>
</protein>
<keyword evidence="2" id="KW-1185">Reference proteome</keyword>
<organism evidence="1 2">
    <name type="scientific">Saccharibacillus sacchari</name>
    <dbReference type="NCBI Taxonomy" id="456493"/>
    <lineage>
        <taxon>Bacteria</taxon>
        <taxon>Bacillati</taxon>
        <taxon>Bacillota</taxon>
        <taxon>Bacilli</taxon>
        <taxon>Bacillales</taxon>
        <taxon>Paenibacillaceae</taxon>
        <taxon>Saccharibacillus</taxon>
    </lineage>
</organism>
<accession>A0ACC6P7T5</accession>
<dbReference type="EMBL" id="JBBKAR010000007">
    <property type="protein sequence ID" value="MEJ8302872.1"/>
    <property type="molecule type" value="Genomic_DNA"/>
</dbReference>
<dbReference type="Proteomes" id="UP001380953">
    <property type="component" value="Unassembled WGS sequence"/>
</dbReference>
<proteinExistence type="predicted"/>
<sequence length="236" mass="26561">MTERRPIAPNDSEQEINRIIAELDELESNREEPDLSRLAVYARHSDSFIRSKVALHLGFHPSEQADRLLLMLLHDREWLVRAEACESLGPSRSPKALERLKQTVEFDPSVIVRVYALLSIGDLAERLYGNPTADRRFVKRILLTHKPLSIKLACDAVLVQWGEPLFLQPLIQALSKRDANIRAATAHRLLELVNPERARIIALGVAKALLFEPPRGIGSTLAEVLDACRDALHPPE</sequence>
<name>A0ACC6P7T5_9BACL</name>
<reference evidence="1" key="1">
    <citation type="submission" date="2024-03" db="EMBL/GenBank/DDBJ databases">
        <title>Whole genome sequecning of epiphytes from Marcgravia umbellata leaves.</title>
        <authorList>
            <person name="Kumar G."/>
            <person name="Savka M.A."/>
        </authorList>
    </citation>
    <scope>NUCLEOTIDE SEQUENCE</scope>
    <source>
        <strain evidence="1">RIT_BL5</strain>
    </source>
</reference>
<evidence type="ECO:0000313" key="1">
    <source>
        <dbReference type="EMBL" id="MEJ8302872.1"/>
    </source>
</evidence>
<comment type="caution">
    <text evidence="1">The sequence shown here is derived from an EMBL/GenBank/DDBJ whole genome shotgun (WGS) entry which is preliminary data.</text>
</comment>
<evidence type="ECO:0000313" key="2">
    <source>
        <dbReference type="Proteomes" id="UP001380953"/>
    </source>
</evidence>